<proteinExistence type="predicted"/>
<dbReference type="EMBL" id="JAVRHZ010000002">
    <property type="protein sequence ID" value="MDT0555521.1"/>
    <property type="molecule type" value="Genomic_DNA"/>
</dbReference>
<dbReference type="NCBIfam" id="TIGR03511">
    <property type="entry name" value="GldH_lipo"/>
    <property type="match status" value="1"/>
</dbReference>
<evidence type="ECO:0000313" key="2">
    <source>
        <dbReference type="Proteomes" id="UP001254488"/>
    </source>
</evidence>
<organism evidence="1 2">
    <name type="scientific">Patiriisocius hiemis</name>
    <dbReference type="NCBI Taxonomy" id="3075604"/>
    <lineage>
        <taxon>Bacteria</taxon>
        <taxon>Pseudomonadati</taxon>
        <taxon>Bacteroidota</taxon>
        <taxon>Flavobacteriia</taxon>
        <taxon>Flavobacteriales</taxon>
        <taxon>Flavobacteriaceae</taxon>
        <taxon>Patiriisocius</taxon>
    </lineage>
</organism>
<dbReference type="Pfam" id="PF14109">
    <property type="entry name" value="GldH_lipo"/>
    <property type="match status" value="1"/>
</dbReference>
<comment type="caution">
    <text evidence="1">The sequence shown here is derived from an EMBL/GenBank/DDBJ whole genome shotgun (WGS) entry which is preliminary data.</text>
</comment>
<keyword evidence="1" id="KW-0449">Lipoprotein</keyword>
<gene>
    <name evidence="1" type="ORF">RM538_05865</name>
</gene>
<reference evidence="1 2" key="1">
    <citation type="submission" date="2023-09" db="EMBL/GenBank/DDBJ databases">
        <authorList>
            <person name="Rey-Velasco X."/>
        </authorList>
    </citation>
    <scope>NUCLEOTIDE SEQUENCE [LARGE SCALE GENOMIC DNA]</scope>
    <source>
        <strain evidence="1 2">W242</strain>
    </source>
</reference>
<protein>
    <submittedName>
        <fullName evidence="1">Gliding motility lipoprotein GldH</fullName>
    </submittedName>
</protein>
<keyword evidence="2" id="KW-1185">Reference proteome</keyword>
<accession>A0ABU2YCB9</accession>
<dbReference type="Proteomes" id="UP001254488">
    <property type="component" value="Unassembled WGS sequence"/>
</dbReference>
<evidence type="ECO:0000313" key="1">
    <source>
        <dbReference type="EMBL" id="MDT0555521.1"/>
    </source>
</evidence>
<dbReference type="RefSeq" id="WP_311332471.1">
    <property type="nucleotide sequence ID" value="NZ_JAVRHZ010000002.1"/>
</dbReference>
<sequence length="161" mass="18115">MHKTLISLSVFLGLLSCSSPTIESESWSLPGVWDKKEQIAFKIKNVDTLSPYNVFINIRNTNDYKYNNLFLITALEHPNGKVITDTLEYRMANPDGSWLGTGIGSVKENKLWYKEKLNFSESGTYTLYIDHAVRNNGEVDGVSKLEGITDVGYSIEAITKE</sequence>
<dbReference type="PROSITE" id="PS51257">
    <property type="entry name" value="PROKAR_LIPOPROTEIN"/>
    <property type="match status" value="1"/>
</dbReference>
<name>A0ABU2YCB9_9FLAO</name>
<dbReference type="InterPro" id="IPR020018">
    <property type="entry name" value="Motility-assoc_lipoprot_GldH"/>
</dbReference>